<organism evidence="1">
    <name type="scientific">Candidatus Kentrum sp. FW</name>
    <dbReference type="NCBI Taxonomy" id="2126338"/>
    <lineage>
        <taxon>Bacteria</taxon>
        <taxon>Pseudomonadati</taxon>
        <taxon>Pseudomonadota</taxon>
        <taxon>Gammaproteobacteria</taxon>
        <taxon>Candidatus Kentrum</taxon>
    </lineage>
</organism>
<dbReference type="AlphaFoldDB" id="A0A450T2F1"/>
<proteinExistence type="predicted"/>
<sequence length="72" mass="8244">MIVDKGIPQSGDFCREIGIQILPAECYARLSNRRFQRTPVSNTPGPARLRNNLPVKPDYLLEIQQSHQDKRP</sequence>
<name>A0A450T2F1_9GAMM</name>
<gene>
    <name evidence="1" type="ORF">BECKFW1821A_GA0114235_11068</name>
</gene>
<dbReference type="EMBL" id="CAADEW010000106">
    <property type="protein sequence ID" value="VFJ60710.1"/>
    <property type="molecule type" value="Genomic_DNA"/>
</dbReference>
<protein>
    <submittedName>
        <fullName evidence="1">Uncharacterized protein</fullName>
    </submittedName>
</protein>
<accession>A0A450T2F1</accession>
<evidence type="ECO:0000313" key="1">
    <source>
        <dbReference type="EMBL" id="VFJ60710.1"/>
    </source>
</evidence>
<reference evidence="1" key="1">
    <citation type="submission" date="2019-02" db="EMBL/GenBank/DDBJ databases">
        <authorList>
            <person name="Gruber-Vodicka R. H."/>
            <person name="Seah K. B. B."/>
        </authorList>
    </citation>
    <scope>NUCLEOTIDE SEQUENCE</scope>
    <source>
        <strain evidence="1">BECK_BZ15</strain>
    </source>
</reference>